<organism evidence="11 12">
    <name type="scientific">Falsigemmobacter intermedius</name>
    <dbReference type="NCBI Taxonomy" id="1553448"/>
    <lineage>
        <taxon>Bacteria</taxon>
        <taxon>Pseudomonadati</taxon>
        <taxon>Pseudomonadota</taxon>
        <taxon>Alphaproteobacteria</taxon>
        <taxon>Rhodobacterales</taxon>
        <taxon>Paracoccaceae</taxon>
        <taxon>Falsigemmobacter</taxon>
    </lineage>
</organism>
<keyword evidence="2 9" id="KW-0813">Transport</keyword>
<reference evidence="11 12" key="1">
    <citation type="journal article" date="2015" name="Int. J. Syst. Evol. Microbiol.">
        <title>Gemmobacter intermedius sp. nov., isolated from a white stork (Ciconia ciconia).</title>
        <authorList>
            <person name="Kampfer P."/>
            <person name="Jerzak L."/>
            <person name="Wilharm G."/>
            <person name="Golke J."/>
            <person name="Busse H.J."/>
            <person name="Glaeser S.P."/>
        </authorList>
    </citation>
    <scope>NUCLEOTIDE SEQUENCE [LARGE SCALE GENOMIC DNA]</scope>
    <source>
        <strain evidence="11 12">119/4</strain>
    </source>
</reference>
<evidence type="ECO:0000256" key="5">
    <source>
        <dbReference type="ARBA" id="ARBA00022692"/>
    </source>
</evidence>
<evidence type="ECO:0000313" key="11">
    <source>
        <dbReference type="EMBL" id="RWY40092.1"/>
    </source>
</evidence>
<dbReference type="PANTHER" id="PTHR35011">
    <property type="entry name" value="2,3-DIKETO-L-GULONATE TRAP TRANSPORTER SMALL PERMEASE PROTEIN YIAM"/>
    <property type="match status" value="1"/>
</dbReference>
<evidence type="ECO:0000256" key="1">
    <source>
        <dbReference type="ARBA" id="ARBA00004429"/>
    </source>
</evidence>
<dbReference type="PANTHER" id="PTHR35011:SF2">
    <property type="entry name" value="2,3-DIKETO-L-GULONATE TRAP TRANSPORTER SMALL PERMEASE PROTEIN YIAM"/>
    <property type="match status" value="1"/>
</dbReference>
<gene>
    <name evidence="11" type="ORF">EP867_12550</name>
</gene>
<comment type="subcellular location">
    <subcellularLocation>
        <location evidence="1 9">Cell inner membrane</location>
        <topology evidence="1 9">Multi-pass membrane protein</topology>
    </subcellularLocation>
</comment>
<evidence type="ECO:0000256" key="8">
    <source>
        <dbReference type="ARBA" id="ARBA00038436"/>
    </source>
</evidence>
<feature type="transmembrane region" description="Helical" evidence="9">
    <location>
        <begin position="85"/>
        <end position="109"/>
    </location>
</feature>
<evidence type="ECO:0000259" key="10">
    <source>
        <dbReference type="Pfam" id="PF04290"/>
    </source>
</evidence>
<evidence type="ECO:0000256" key="7">
    <source>
        <dbReference type="ARBA" id="ARBA00023136"/>
    </source>
</evidence>
<name>A0A3S3U5X1_9RHOB</name>
<comment type="caution">
    <text evidence="11">The sequence shown here is derived from an EMBL/GenBank/DDBJ whole genome shotgun (WGS) entry which is preliminary data.</text>
</comment>
<comment type="caution">
    <text evidence="9">Lacks conserved residue(s) required for the propagation of feature annotation.</text>
</comment>
<comment type="function">
    <text evidence="9">Part of the tripartite ATP-independent periplasmic (TRAP) transport system.</text>
</comment>
<comment type="subunit">
    <text evidence="9">The complex comprises the extracytoplasmic solute receptor protein and the two transmembrane proteins.</text>
</comment>
<dbReference type="RefSeq" id="WP_128489740.1">
    <property type="nucleotide sequence ID" value="NZ_JBHLXB010000022.1"/>
</dbReference>
<dbReference type="Proteomes" id="UP000287168">
    <property type="component" value="Unassembled WGS sequence"/>
</dbReference>
<feature type="transmembrane region" description="Helical" evidence="9">
    <location>
        <begin position="144"/>
        <end position="167"/>
    </location>
</feature>
<dbReference type="EMBL" id="SBLC01000017">
    <property type="protein sequence ID" value="RWY40092.1"/>
    <property type="molecule type" value="Genomic_DNA"/>
</dbReference>
<comment type="similarity">
    <text evidence="8 9">Belongs to the TRAP transporter small permease family.</text>
</comment>
<dbReference type="GO" id="GO:0005886">
    <property type="term" value="C:plasma membrane"/>
    <property type="evidence" value="ECO:0007669"/>
    <property type="project" value="UniProtKB-SubCell"/>
</dbReference>
<dbReference type="AlphaFoldDB" id="A0A3S3U5X1"/>
<evidence type="ECO:0000256" key="4">
    <source>
        <dbReference type="ARBA" id="ARBA00022519"/>
    </source>
</evidence>
<proteinExistence type="inferred from homology"/>
<evidence type="ECO:0000256" key="9">
    <source>
        <dbReference type="RuleBase" id="RU369079"/>
    </source>
</evidence>
<sequence>MQRLSAVVLRLEKALAGALTFAILLLVGLGSVARGLGAPQVWTDELAVHLMVMLAFIAASMGVALQNHMAMGLMPESLGPRGRRVLARVNQGLILGFMALMALLTWVWLDIPGLIAAGSGEALAESSFNFAWTDPTLTLGLRKIWFWLVIPASVLSGMLHVLAQIFAPLPETAV</sequence>
<keyword evidence="4 9" id="KW-0997">Cell inner membrane</keyword>
<protein>
    <recommendedName>
        <fullName evidence="9">TRAP transporter small permease protein</fullName>
    </recommendedName>
</protein>
<dbReference type="InterPro" id="IPR007387">
    <property type="entry name" value="TRAP_DctQ"/>
</dbReference>
<keyword evidence="5 9" id="KW-0812">Transmembrane</keyword>
<dbReference type="GO" id="GO:0022857">
    <property type="term" value="F:transmembrane transporter activity"/>
    <property type="evidence" value="ECO:0007669"/>
    <property type="project" value="UniProtKB-UniRule"/>
</dbReference>
<feature type="domain" description="Tripartite ATP-independent periplasmic transporters DctQ component" evidence="10">
    <location>
        <begin position="24"/>
        <end position="167"/>
    </location>
</feature>
<dbReference type="Pfam" id="PF04290">
    <property type="entry name" value="DctQ"/>
    <property type="match status" value="1"/>
</dbReference>
<dbReference type="InterPro" id="IPR055348">
    <property type="entry name" value="DctQ"/>
</dbReference>
<keyword evidence="12" id="KW-1185">Reference proteome</keyword>
<keyword evidence="6 9" id="KW-1133">Transmembrane helix</keyword>
<evidence type="ECO:0000256" key="6">
    <source>
        <dbReference type="ARBA" id="ARBA00022989"/>
    </source>
</evidence>
<accession>A0A3S3U5X1</accession>
<dbReference type="GO" id="GO:0015740">
    <property type="term" value="P:C4-dicarboxylate transport"/>
    <property type="evidence" value="ECO:0007669"/>
    <property type="project" value="TreeGrafter"/>
</dbReference>
<evidence type="ECO:0000256" key="3">
    <source>
        <dbReference type="ARBA" id="ARBA00022475"/>
    </source>
</evidence>
<dbReference type="OrthoDB" id="4964541at2"/>
<evidence type="ECO:0000313" key="12">
    <source>
        <dbReference type="Proteomes" id="UP000287168"/>
    </source>
</evidence>
<keyword evidence="7 9" id="KW-0472">Membrane</keyword>
<keyword evidence="3" id="KW-1003">Cell membrane</keyword>
<feature type="transmembrane region" description="Helical" evidence="9">
    <location>
        <begin position="47"/>
        <end position="65"/>
    </location>
</feature>
<evidence type="ECO:0000256" key="2">
    <source>
        <dbReference type="ARBA" id="ARBA00022448"/>
    </source>
</evidence>